<dbReference type="OrthoDB" id="2193288at2759"/>
<name>I7ASU9_ENCRO</name>
<sequence>MYEELLNFLLARKKRLLSEEEADKLMQLIAQSMEIEDGQREKEDNTALIKKILDNVDVDKIIEEDSESMEDAIDDLFFNDYSNEDCSDDIIDLCESDYAGESLSERKFQRGVFRTKGGSDVASEAPKRKIGIKTRKSDTEGLNEEDVMIDKHGGAPKDEVNGGMKALETRCFKLPGSDTNGSHLGSNEERRKGSDLLESSEFQFDLGDLKRVDNTGPDVKFFDEDGKEL</sequence>
<feature type="region of interest" description="Disordered" evidence="1">
    <location>
        <begin position="172"/>
        <end position="196"/>
    </location>
</feature>
<evidence type="ECO:0000313" key="3">
    <source>
        <dbReference type="Proteomes" id="UP000010094"/>
    </source>
</evidence>
<reference evidence="2 3" key="1">
    <citation type="journal article" date="2012" name="Proc. Natl. Acad. Sci. U.S.A.">
        <title>Gain and loss of multiple functionally related, horizontally transferred genes in the reduced genomes of two microsporidian parasites.</title>
        <authorList>
            <person name="Pombert J.-F."/>
            <person name="Selman M."/>
            <person name="Burki F."/>
            <person name="Bardell F.T."/>
            <person name="Farinelli L."/>
            <person name="Solter L.F."/>
            <person name="Whitman D.W."/>
            <person name="Weiss L.M."/>
            <person name="Corradi N."/>
            <person name="Keeling P.J."/>
        </authorList>
    </citation>
    <scope>NUCLEOTIDE SEQUENCE [LARGE SCALE GENOMIC DNA]</scope>
    <source>
        <strain evidence="2 3">SJ-2008</strain>
    </source>
</reference>
<dbReference type="EMBL" id="CP003525">
    <property type="protein sequence ID" value="AFN83522.1"/>
    <property type="molecule type" value="Genomic_DNA"/>
</dbReference>
<dbReference type="HOGENOM" id="CLU_1199813_0_0_1"/>
<dbReference type="KEGG" id="ero:EROM_081060"/>
<gene>
    <name evidence="2" type="ordered locus">EROM_081060</name>
</gene>
<keyword evidence="3" id="KW-1185">Reference proteome</keyword>
<organism evidence="2 3">
    <name type="scientific">Encephalitozoon romaleae (strain SJ-2008)</name>
    <name type="common">Microsporidian parasite</name>
    <dbReference type="NCBI Taxonomy" id="1178016"/>
    <lineage>
        <taxon>Eukaryota</taxon>
        <taxon>Fungi</taxon>
        <taxon>Fungi incertae sedis</taxon>
        <taxon>Microsporidia</taxon>
        <taxon>Unikaryonidae</taxon>
        <taxon>Encephalitozoon</taxon>
    </lineage>
</organism>
<dbReference type="RefSeq" id="XP_009265019.1">
    <property type="nucleotide sequence ID" value="XM_009266744.1"/>
</dbReference>
<dbReference type="Proteomes" id="UP000010094">
    <property type="component" value="Chromosome VIII"/>
</dbReference>
<feature type="compositionally biased region" description="Basic and acidic residues" evidence="1">
    <location>
        <begin position="186"/>
        <end position="195"/>
    </location>
</feature>
<evidence type="ECO:0000256" key="1">
    <source>
        <dbReference type="SAM" id="MobiDB-lite"/>
    </source>
</evidence>
<dbReference type="GeneID" id="20521841"/>
<dbReference type="AlphaFoldDB" id="I7ASU9"/>
<protein>
    <submittedName>
        <fullName evidence="2">Uncharacterized protein</fullName>
    </submittedName>
</protein>
<dbReference type="VEuPathDB" id="MicrosporidiaDB:EROM_081060"/>
<proteinExistence type="predicted"/>
<evidence type="ECO:0000313" key="2">
    <source>
        <dbReference type="EMBL" id="AFN83522.1"/>
    </source>
</evidence>
<accession>I7ASU9</accession>